<reference evidence="2 3" key="1">
    <citation type="submission" date="2024-04" db="EMBL/GenBank/DDBJ databases">
        <title>Phyllosticta paracitricarpa is synonymous to the EU quarantine fungus P. citricarpa based on phylogenomic analyses.</title>
        <authorList>
            <consortium name="Lawrence Berkeley National Laboratory"/>
            <person name="Van ingen-buijs V.A."/>
            <person name="Van westerhoven A.C."/>
            <person name="Haridas S."/>
            <person name="Skiadas P."/>
            <person name="Martin F."/>
            <person name="Groenewald J.Z."/>
            <person name="Crous P.W."/>
            <person name="Seidl M.F."/>
        </authorList>
    </citation>
    <scope>NUCLEOTIDE SEQUENCE [LARGE SCALE GENOMIC DNA]</scope>
    <source>
        <strain evidence="2 3">CBS 141358</strain>
    </source>
</reference>
<sequence length="250" mass="27687">MANPYEGPITRSRAKLLLRISPPREQSTASQTPAIKGETIPPVADDKPEGTPPRIQVTLFPAPKYKTPDCILPTYDTPVPESSPSVRSETPSAVEECDAPTDDARLEDTTSNSDINTNDGTSSRSVAETTRSSPPPPEPDPNILPMNRRRAYNLVKRRDDGTEVYIAAEDIDPDPISIDPLLMDPTLPINAEVTFIFDDDVRLVVDAHIKADRSMLILRGHAVREIRLWTMIKERYTGGESPNWVPTFCD</sequence>
<feature type="compositionally biased region" description="Low complexity" evidence="1">
    <location>
        <begin position="77"/>
        <end position="92"/>
    </location>
</feature>
<feature type="compositionally biased region" description="Polar residues" evidence="1">
    <location>
        <begin position="24"/>
        <end position="33"/>
    </location>
</feature>
<gene>
    <name evidence="2" type="ORF">JOL62DRAFT_614315</name>
</gene>
<feature type="region of interest" description="Disordered" evidence="1">
    <location>
        <begin position="1"/>
        <end position="148"/>
    </location>
</feature>
<accession>A0ABR1MZH4</accession>
<evidence type="ECO:0000313" key="2">
    <source>
        <dbReference type="EMBL" id="KAK7608374.1"/>
    </source>
</evidence>
<proteinExistence type="predicted"/>
<comment type="caution">
    <text evidence="2">The sequence shown here is derived from an EMBL/GenBank/DDBJ whole genome shotgun (WGS) entry which is preliminary data.</text>
</comment>
<organism evidence="2 3">
    <name type="scientific">Phyllosticta paracitricarpa</name>
    <dbReference type="NCBI Taxonomy" id="2016321"/>
    <lineage>
        <taxon>Eukaryota</taxon>
        <taxon>Fungi</taxon>
        <taxon>Dikarya</taxon>
        <taxon>Ascomycota</taxon>
        <taxon>Pezizomycotina</taxon>
        <taxon>Dothideomycetes</taxon>
        <taxon>Dothideomycetes incertae sedis</taxon>
        <taxon>Botryosphaeriales</taxon>
        <taxon>Phyllostictaceae</taxon>
        <taxon>Phyllosticta</taxon>
    </lineage>
</organism>
<keyword evidence="3" id="KW-1185">Reference proteome</keyword>
<protein>
    <submittedName>
        <fullName evidence="2">Uncharacterized protein</fullName>
    </submittedName>
</protein>
<evidence type="ECO:0000256" key="1">
    <source>
        <dbReference type="SAM" id="MobiDB-lite"/>
    </source>
</evidence>
<evidence type="ECO:0000313" key="3">
    <source>
        <dbReference type="Proteomes" id="UP001367316"/>
    </source>
</evidence>
<feature type="compositionally biased region" description="Pro residues" evidence="1">
    <location>
        <begin position="133"/>
        <end position="142"/>
    </location>
</feature>
<feature type="compositionally biased region" description="Polar residues" evidence="1">
    <location>
        <begin position="109"/>
        <end position="132"/>
    </location>
</feature>
<name>A0ABR1MZH4_9PEZI</name>
<dbReference type="EMBL" id="JBBPBF010000029">
    <property type="protein sequence ID" value="KAK7608374.1"/>
    <property type="molecule type" value="Genomic_DNA"/>
</dbReference>
<dbReference type="Proteomes" id="UP001367316">
    <property type="component" value="Unassembled WGS sequence"/>
</dbReference>